<organism evidence="2 3">
    <name type="scientific">Carboxylicivirga mesophila</name>
    <dbReference type="NCBI Taxonomy" id="1166478"/>
    <lineage>
        <taxon>Bacteria</taxon>
        <taxon>Pseudomonadati</taxon>
        <taxon>Bacteroidota</taxon>
        <taxon>Bacteroidia</taxon>
        <taxon>Marinilabiliales</taxon>
        <taxon>Marinilabiliaceae</taxon>
        <taxon>Carboxylicivirga</taxon>
    </lineage>
</organism>
<keyword evidence="3" id="KW-1185">Reference proteome</keyword>
<sequence>MLVRLASSIISTNDNSATKASQIISNKNKELIVMVPALAPGDYELQEVTQGTNGSILLKEPRTEQLDSILSVQ</sequence>
<protein>
    <submittedName>
        <fullName evidence="2">DUF4469 domain-containing protein</fullName>
    </submittedName>
</protein>
<dbReference type="RefSeq" id="WP_212228175.1">
    <property type="nucleotide sequence ID" value="NZ_JAGUCN010000011.1"/>
</dbReference>
<dbReference type="Gene3D" id="2.70.50.70">
    <property type="match status" value="1"/>
</dbReference>
<evidence type="ECO:0000259" key="1">
    <source>
        <dbReference type="Pfam" id="PF14734"/>
    </source>
</evidence>
<accession>A0ABS5KAF2</accession>
<dbReference type="InterPro" id="IPR027824">
    <property type="entry name" value="DUF4469"/>
</dbReference>
<evidence type="ECO:0000313" key="3">
    <source>
        <dbReference type="Proteomes" id="UP000721861"/>
    </source>
</evidence>
<gene>
    <name evidence="2" type="ORF">KEM09_10625</name>
</gene>
<name>A0ABS5KAF2_9BACT</name>
<proteinExistence type="predicted"/>
<dbReference type="Pfam" id="PF14734">
    <property type="entry name" value="DUF4469"/>
    <property type="match status" value="1"/>
</dbReference>
<dbReference type="EMBL" id="JAGUCN010000011">
    <property type="protein sequence ID" value="MBS2211862.1"/>
    <property type="molecule type" value="Genomic_DNA"/>
</dbReference>
<comment type="caution">
    <text evidence="2">The sequence shown here is derived from an EMBL/GenBank/DDBJ whole genome shotgun (WGS) entry which is preliminary data.</text>
</comment>
<dbReference type="Proteomes" id="UP000721861">
    <property type="component" value="Unassembled WGS sequence"/>
</dbReference>
<reference evidence="2 3" key="1">
    <citation type="journal article" date="2014" name="Int. J. Syst. Evol. Microbiol.">
        <title>Carboxylicivirga gen. nov. in the family Marinilabiliaceae with two novel species, Carboxylicivirga mesophila sp. nov. and Carboxylicivirga taeanensis sp. nov., and reclassification of Cytophaga fermentans as Saccharicrinis fermentans gen. nov., comb. nov.</title>
        <authorList>
            <person name="Yang S.H."/>
            <person name="Seo H.S."/>
            <person name="Woo J.H."/>
            <person name="Oh H.M."/>
            <person name="Jang H."/>
            <person name="Lee J.H."/>
            <person name="Kim S.J."/>
            <person name="Kwon K.K."/>
        </authorList>
    </citation>
    <scope>NUCLEOTIDE SEQUENCE [LARGE SCALE GENOMIC DNA]</scope>
    <source>
        <strain evidence="2 3">JCM 18290</strain>
    </source>
</reference>
<feature type="domain" description="DUF4469" evidence="1">
    <location>
        <begin position="12"/>
        <end position="63"/>
    </location>
</feature>
<evidence type="ECO:0000313" key="2">
    <source>
        <dbReference type="EMBL" id="MBS2211862.1"/>
    </source>
</evidence>